<keyword evidence="1" id="KW-0812">Transmembrane</keyword>
<gene>
    <name evidence="2" type="ORF">DX130_08855</name>
</gene>
<sequence length="347" mass="39197">MPAEHAYVLTPTDVHNIRNYVHHKYASMPSDQRAEIVADAVTRIIHNQLPDFDSETKKQLTYRLIRSTVLEHQRPVSPDDIYVMCMELNLEDPNVAEPFHKWTREQEASWAGMDGAGLPLRGRIYSESDTGVVIPLSSASEAVVRKHRRRNVTLYGTLTAIVITASLLFSWSLTQERVQEPTAIGAEIGIPIFAEVPTASPNELPTELKYASMDKDKLVAFLESKSSILADTPYIDAIMKTAQEFDIHPAFLLAITGQEQGFVPRKHERAKEIANNPFNVFHSWQEFNTTIEQSSQIAARTITRLSKDRPSDVDPFTWINREYAEDSNWSKGVRTIFASILKSVETS</sequence>
<dbReference type="AlphaFoldDB" id="A0A371PLL5"/>
<proteinExistence type="predicted"/>
<evidence type="ECO:0000256" key="1">
    <source>
        <dbReference type="SAM" id="Phobius"/>
    </source>
</evidence>
<protein>
    <submittedName>
        <fullName evidence="2">Uncharacterized protein</fullName>
    </submittedName>
</protein>
<organism evidence="2 3">
    <name type="scientific">Paenibacillus paeoniae</name>
    <dbReference type="NCBI Taxonomy" id="2292705"/>
    <lineage>
        <taxon>Bacteria</taxon>
        <taxon>Bacillati</taxon>
        <taxon>Bacillota</taxon>
        <taxon>Bacilli</taxon>
        <taxon>Bacillales</taxon>
        <taxon>Paenibacillaceae</taxon>
        <taxon>Paenibacillus</taxon>
    </lineage>
</organism>
<comment type="caution">
    <text evidence="2">The sequence shown here is derived from an EMBL/GenBank/DDBJ whole genome shotgun (WGS) entry which is preliminary data.</text>
</comment>
<feature type="transmembrane region" description="Helical" evidence="1">
    <location>
        <begin position="152"/>
        <end position="173"/>
    </location>
</feature>
<keyword evidence="1" id="KW-0472">Membrane</keyword>
<evidence type="ECO:0000313" key="2">
    <source>
        <dbReference type="EMBL" id="REK77098.1"/>
    </source>
</evidence>
<accession>A0A371PLL5</accession>
<dbReference type="RefSeq" id="WP_116044478.1">
    <property type="nucleotide sequence ID" value="NZ_QUBQ01000001.1"/>
</dbReference>
<evidence type="ECO:0000313" key="3">
    <source>
        <dbReference type="Proteomes" id="UP000261905"/>
    </source>
</evidence>
<keyword evidence="1" id="KW-1133">Transmembrane helix</keyword>
<dbReference type="EMBL" id="QUBQ01000001">
    <property type="protein sequence ID" value="REK77098.1"/>
    <property type="molecule type" value="Genomic_DNA"/>
</dbReference>
<keyword evidence="3" id="KW-1185">Reference proteome</keyword>
<name>A0A371PLL5_9BACL</name>
<dbReference type="Proteomes" id="UP000261905">
    <property type="component" value="Unassembled WGS sequence"/>
</dbReference>
<dbReference type="OrthoDB" id="9805070at2"/>
<reference evidence="2 3" key="1">
    <citation type="submission" date="2018-08" db="EMBL/GenBank/DDBJ databases">
        <title>Paenibacillus sp. M4BSY-1, whole genome shotgun sequence.</title>
        <authorList>
            <person name="Tuo L."/>
        </authorList>
    </citation>
    <scope>NUCLEOTIDE SEQUENCE [LARGE SCALE GENOMIC DNA]</scope>
    <source>
        <strain evidence="2 3">M4BSY-1</strain>
    </source>
</reference>